<feature type="binding site" evidence="7">
    <location>
        <begin position="293"/>
        <end position="300"/>
    </location>
    <ligand>
        <name>ATP</name>
        <dbReference type="ChEBI" id="CHEBI:30616"/>
    </ligand>
</feature>
<dbReference type="FunFam" id="3.40.50.620:FF:000106">
    <property type="entry name" value="Glutamine-dependent NAD(+) synthetase"/>
    <property type="match status" value="1"/>
</dbReference>
<dbReference type="NCBIfam" id="TIGR00552">
    <property type="entry name" value="nadE"/>
    <property type="match status" value="1"/>
</dbReference>
<dbReference type="InterPro" id="IPR022310">
    <property type="entry name" value="NAD/GMP_synthase"/>
</dbReference>
<dbReference type="PANTHER" id="PTHR23090">
    <property type="entry name" value="NH 3 /GLUTAMINE-DEPENDENT NAD + SYNTHETASE"/>
    <property type="match status" value="1"/>
</dbReference>
<dbReference type="Pfam" id="PF02540">
    <property type="entry name" value="NAD_synthase"/>
    <property type="match status" value="1"/>
</dbReference>
<dbReference type="InterPro" id="IPR036526">
    <property type="entry name" value="C-N_Hydrolase_sf"/>
</dbReference>
<evidence type="ECO:0000256" key="9">
    <source>
        <dbReference type="RuleBase" id="RU003811"/>
    </source>
</evidence>
<evidence type="ECO:0000256" key="8">
    <source>
        <dbReference type="PIRNR" id="PIRNR006630"/>
    </source>
</evidence>
<dbReference type="RefSeq" id="WP_059061912.1">
    <property type="nucleotide sequence ID" value="NZ_LN879502.1"/>
</dbReference>
<dbReference type="EC" id="6.3.5.1" evidence="7 8"/>
<feature type="binding site" evidence="7">
    <location>
        <position position="400"/>
    </location>
    <ligand>
        <name>ATP</name>
        <dbReference type="ChEBI" id="CHEBI:30616"/>
    </ligand>
</feature>
<dbReference type="InterPro" id="IPR014729">
    <property type="entry name" value="Rossmann-like_a/b/a_fold"/>
</dbReference>
<proteinExistence type="inferred from homology"/>
<dbReference type="Gene3D" id="3.60.110.10">
    <property type="entry name" value="Carbon-nitrogen hydrolase"/>
    <property type="match status" value="1"/>
</dbReference>
<feature type="binding site" evidence="7">
    <location>
        <position position="516"/>
    </location>
    <ligand>
        <name>deamido-NAD(+)</name>
        <dbReference type="ChEBI" id="CHEBI:58437"/>
        <note>ligand shared between two neighboring subunits</note>
    </ligand>
</feature>
<dbReference type="GO" id="GO:0005524">
    <property type="term" value="F:ATP binding"/>
    <property type="evidence" value="ECO:0007669"/>
    <property type="project" value="UniProtKB-UniRule"/>
</dbReference>
<evidence type="ECO:0000256" key="6">
    <source>
        <dbReference type="ARBA" id="ARBA00023027"/>
    </source>
</evidence>
<evidence type="ECO:0000256" key="3">
    <source>
        <dbReference type="ARBA" id="ARBA00022598"/>
    </source>
</evidence>
<evidence type="ECO:0000259" key="10">
    <source>
        <dbReference type="PROSITE" id="PS50263"/>
    </source>
</evidence>
<keyword evidence="5 7" id="KW-0067">ATP-binding</keyword>
<evidence type="ECO:0000256" key="1">
    <source>
        <dbReference type="ARBA" id="ARBA00005188"/>
    </source>
</evidence>
<dbReference type="InterPro" id="IPR003010">
    <property type="entry name" value="C-N_Hydrolase"/>
</dbReference>
<dbReference type="HAMAP" id="MF_02090">
    <property type="entry name" value="NadE_glutamine_dep"/>
    <property type="match status" value="1"/>
</dbReference>
<dbReference type="CDD" id="cd07570">
    <property type="entry name" value="GAT_Gln-NAD-synth"/>
    <property type="match status" value="1"/>
</dbReference>
<feature type="binding site" evidence="7">
    <location>
        <position position="185"/>
    </location>
    <ligand>
        <name>L-glutamine</name>
        <dbReference type="ChEBI" id="CHEBI:58359"/>
    </ligand>
</feature>
<dbReference type="NCBIfam" id="NF010588">
    <property type="entry name" value="PRK13981.1"/>
    <property type="match status" value="1"/>
</dbReference>
<gene>
    <name evidence="7 11" type="primary">nadE</name>
    <name evidence="11" type="ORF">PNK_2084</name>
</gene>
<evidence type="ECO:0000256" key="7">
    <source>
        <dbReference type="HAMAP-Rule" id="MF_02090"/>
    </source>
</evidence>
<evidence type="ECO:0000313" key="11">
    <source>
        <dbReference type="EMBL" id="CUI17688.1"/>
    </source>
</evidence>
<comment type="similarity">
    <text evidence="9">Belongs to the NAD synthetase family.</text>
</comment>
<dbReference type="PROSITE" id="PS50263">
    <property type="entry name" value="CN_HYDROLASE"/>
    <property type="match status" value="1"/>
</dbReference>
<feature type="active site" description="For glutaminase activity" evidence="7">
    <location>
        <position position="112"/>
    </location>
</feature>
<dbReference type="KEGG" id="pnl:PNK_2084"/>
<dbReference type="GO" id="GO:0004359">
    <property type="term" value="F:glutaminase activity"/>
    <property type="evidence" value="ECO:0007669"/>
    <property type="project" value="InterPro"/>
</dbReference>
<dbReference type="Proteomes" id="UP000069902">
    <property type="component" value="Chromosome cPNK"/>
</dbReference>
<comment type="function">
    <text evidence="7">Catalyzes the ATP-dependent amidation of deamido-NAD to form NAD. Uses L-glutamine as a nitrogen source.</text>
</comment>
<dbReference type="SUPFAM" id="SSF52402">
    <property type="entry name" value="Adenine nucleotide alpha hydrolases-like"/>
    <property type="match status" value="1"/>
</dbReference>
<keyword evidence="6 7" id="KW-0520">NAD</keyword>
<dbReference type="GO" id="GO:0008795">
    <property type="term" value="F:NAD+ synthase activity"/>
    <property type="evidence" value="ECO:0007669"/>
    <property type="project" value="UniProtKB-UniRule"/>
</dbReference>
<evidence type="ECO:0000256" key="4">
    <source>
        <dbReference type="ARBA" id="ARBA00022741"/>
    </source>
</evidence>
<name>A0A0U5JCU2_9BACT</name>
<dbReference type="PANTHER" id="PTHR23090:SF9">
    <property type="entry name" value="GLUTAMINE-DEPENDENT NAD(+) SYNTHETASE"/>
    <property type="match status" value="1"/>
</dbReference>
<dbReference type="EMBL" id="LN879502">
    <property type="protein sequence ID" value="CUI17688.1"/>
    <property type="molecule type" value="Genomic_DNA"/>
</dbReference>
<feature type="binding site" evidence="7">
    <location>
        <position position="191"/>
    </location>
    <ligand>
        <name>L-glutamine</name>
        <dbReference type="ChEBI" id="CHEBI:58359"/>
    </ligand>
</feature>
<feature type="binding site" evidence="7">
    <location>
        <position position="118"/>
    </location>
    <ligand>
        <name>L-glutamine</name>
        <dbReference type="ChEBI" id="CHEBI:58359"/>
    </ligand>
</feature>
<feature type="binding site" evidence="7">
    <location>
        <position position="376"/>
    </location>
    <ligand>
        <name>deamido-NAD(+)</name>
        <dbReference type="ChEBI" id="CHEBI:58437"/>
        <note>ligand shared between two neighboring subunits</note>
    </ligand>
</feature>
<dbReference type="InterPro" id="IPR003694">
    <property type="entry name" value="NAD_synthase"/>
</dbReference>
<accession>A0A0U5JCU2</accession>
<feature type="domain" description="CN hydrolase" evidence="10">
    <location>
        <begin position="1"/>
        <end position="257"/>
    </location>
</feature>
<comment type="caution">
    <text evidence="7">Lacks conserved residue(s) required for the propagation of feature annotation.</text>
</comment>
<sequence>MRILVAQINPTIADLAGNTQRILQAIERGRRQGANLILLPELALSGYPPEDFLLLPHFMEAVETHLNHIVSASSGVCVIVGLPRRNPHHMEKILYNSAAIIQDQQLLGYVDKALLPTYDVFDERRYFEPGEPSKIWTLQGHKVAITICEDLWQHSGFLQSTHYRRDPILEFQGQNPSLLLNLSASPYSVSKFHTRLQVCLTAAKTLHCPVILCNQVGGNDSLIFDGYSVFVNERGLIQCAKGFKEDDLLIDLAKPDAGQLHVDHHVLNDLYHALVLGMHDYFKKLGFKKACLGLSGGIDSALVACLAAEALGPENVLAVCMPSRYSSPDSARDAALLAKRLGINYKEVSIESPFESYLELLKPEFAGQAEDITEENLQARIRGMLLMAFSNKFGYIVLSTSNKSEFAMGYSTLYGDMCGGLAVLSDVTKQQIYALAEWINRHEEIIPWNTIRRPPSAELRHDQKDSDSLPDYAIVDHVLQAYVEDHRSPQWIADHFQYPLPLVEELIKKIHNNEYKRRQAPPGLRVSEKAFSVGRRFPIVQRWM</sequence>
<reference evidence="12" key="1">
    <citation type="submission" date="2015-09" db="EMBL/GenBank/DDBJ databases">
        <authorList>
            <person name="Bertelli C."/>
        </authorList>
    </citation>
    <scope>NUCLEOTIDE SEQUENCE [LARGE SCALE GENOMIC DNA]</scope>
    <source>
        <strain evidence="12">KNic</strain>
    </source>
</reference>
<keyword evidence="12" id="KW-1185">Reference proteome</keyword>
<feature type="active site" description="Nucleophile; for glutaminase activity" evidence="7">
    <location>
        <position position="148"/>
    </location>
</feature>
<comment type="similarity">
    <text evidence="2 7 8">In the C-terminal section; belongs to the NAD synthetase family.</text>
</comment>
<dbReference type="PIRSF" id="PIRSF006630">
    <property type="entry name" value="NADS_GAT"/>
    <property type="match status" value="1"/>
</dbReference>
<protein>
    <recommendedName>
        <fullName evidence="7 8">Glutamine-dependent NAD(+) synthetase</fullName>
        <ecNumber evidence="7 8">6.3.5.1</ecNumber>
    </recommendedName>
    <alternativeName>
        <fullName evidence="7 8">NAD(+) synthase [glutamine-hydrolyzing]</fullName>
    </alternativeName>
</protein>
<dbReference type="GO" id="GO:0003952">
    <property type="term" value="F:NAD+ synthase (glutamine-hydrolyzing) activity"/>
    <property type="evidence" value="ECO:0007669"/>
    <property type="project" value="UniProtKB-UniRule"/>
</dbReference>
<evidence type="ECO:0000313" key="12">
    <source>
        <dbReference type="Proteomes" id="UP000069902"/>
    </source>
</evidence>
<comment type="catalytic activity">
    <reaction evidence="7 8">
        <text>deamido-NAD(+) + L-glutamine + ATP + H2O = L-glutamate + AMP + diphosphate + NAD(+) + H(+)</text>
        <dbReference type="Rhea" id="RHEA:24384"/>
        <dbReference type="ChEBI" id="CHEBI:15377"/>
        <dbReference type="ChEBI" id="CHEBI:15378"/>
        <dbReference type="ChEBI" id="CHEBI:29985"/>
        <dbReference type="ChEBI" id="CHEBI:30616"/>
        <dbReference type="ChEBI" id="CHEBI:33019"/>
        <dbReference type="ChEBI" id="CHEBI:57540"/>
        <dbReference type="ChEBI" id="CHEBI:58359"/>
        <dbReference type="ChEBI" id="CHEBI:58437"/>
        <dbReference type="ChEBI" id="CHEBI:456215"/>
        <dbReference type="EC" id="6.3.5.1"/>
    </reaction>
</comment>
<keyword evidence="3 7" id="KW-0436">Ligase</keyword>
<evidence type="ECO:0000256" key="2">
    <source>
        <dbReference type="ARBA" id="ARBA00007145"/>
    </source>
</evidence>
<dbReference type="GO" id="GO:0005737">
    <property type="term" value="C:cytoplasm"/>
    <property type="evidence" value="ECO:0007669"/>
    <property type="project" value="InterPro"/>
</dbReference>
<dbReference type="Gene3D" id="3.40.50.620">
    <property type="entry name" value="HUPs"/>
    <property type="match status" value="1"/>
</dbReference>
<evidence type="ECO:0000256" key="5">
    <source>
        <dbReference type="ARBA" id="ARBA00022840"/>
    </source>
</evidence>
<dbReference type="AlphaFoldDB" id="A0A0U5JCU2"/>
<organism evidence="11 12">
    <name type="scientific">Candidatus Protochlamydia naegleriophila</name>
    <dbReference type="NCBI Taxonomy" id="389348"/>
    <lineage>
        <taxon>Bacteria</taxon>
        <taxon>Pseudomonadati</taxon>
        <taxon>Chlamydiota</taxon>
        <taxon>Chlamydiia</taxon>
        <taxon>Parachlamydiales</taxon>
        <taxon>Parachlamydiaceae</taxon>
        <taxon>Candidatus Protochlamydia</taxon>
    </lineage>
</organism>
<comment type="pathway">
    <text evidence="1 7 8">Cofactor biosynthesis; NAD(+) biosynthesis; NAD(+) from deamido-NAD(+) (L-Gln route): step 1/1.</text>
</comment>
<dbReference type="InterPro" id="IPR014445">
    <property type="entry name" value="Gln-dep_NAD_synthase"/>
</dbReference>
<dbReference type="Pfam" id="PF00795">
    <property type="entry name" value="CN_hydrolase"/>
    <property type="match status" value="1"/>
</dbReference>
<feature type="binding site" evidence="7">
    <location>
        <position position="405"/>
    </location>
    <ligand>
        <name>deamido-NAD(+)</name>
        <dbReference type="ChEBI" id="CHEBI:58437"/>
        <note>ligand shared between two neighboring subunits</note>
    </ligand>
</feature>
<dbReference type="SUPFAM" id="SSF56317">
    <property type="entry name" value="Carbon-nitrogen hydrolase"/>
    <property type="match status" value="1"/>
</dbReference>
<dbReference type="InParanoid" id="A0A0U5JCU2"/>
<dbReference type="PATRIC" id="fig|389348.3.peg.2341"/>
<dbReference type="STRING" id="389348.PNK_2084"/>
<feature type="active site" description="Proton acceptor; for glutaminase activity" evidence="7">
    <location>
        <position position="41"/>
    </location>
</feature>
<dbReference type="GO" id="GO:0009435">
    <property type="term" value="P:NAD+ biosynthetic process"/>
    <property type="evidence" value="ECO:0007669"/>
    <property type="project" value="UniProtKB-UniRule"/>
</dbReference>
<keyword evidence="4 7" id="KW-0547">Nucleotide-binding</keyword>
<dbReference type="CDD" id="cd00553">
    <property type="entry name" value="NAD_synthase"/>
    <property type="match status" value="1"/>
</dbReference>
<dbReference type="UniPathway" id="UPA00253">
    <property type="reaction ID" value="UER00334"/>
</dbReference>